<evidence type="ECO:0000256" key="12">
    <source>
        <dbReference type="ARBA" id="ARBA00023273"/>
    </source>
</evidence>
<feature type="domain" description="PKD" evidence="18">
    <location>
        <begin position="1577"/>
        <end position="1641"/>
    </location>
</feature>
<dbReference type="InterPro" id="IPR000203">
    <property type="entry name" value="GPS"/>
</dbReference>
<comment type="subcellular location">
    <subcellularLocation>
        <location evidence="2">Cell membrane</location>
        <topology evidence="2">Multi-pass membrane protein</topology>
    </subcellularLocation>
    <subcellularLocation>
        <location evidence="1">Cell projection</location>
        <location evidence="1">Cilium</location>
    </subcellularLocation>
</comment>
<feature type="domain" description="PKD" evidence="18">
    <location>
        <begin position="335"/>
        <end position="386"/>
    </location>
</feature>
<dbReference type="CDD" id="cd00037">
    <property type="entry name" value="CLECT"/>
    <property type="match status" value="1"/>
</dbReference>
<keyword evidence="12" id="KW-0966">Cell projection</keyword>
<dbReference type="InterPro" id="IPR013783">
    <property type="entry name" value="Ig-like_fold"/>
</dbReference>
<feature type="compositionally biased region" description="Pro residues" evidence="14">
    <location>
        <begin position="4558"/>
        <end position="4567"/>
    </location>
</feature>
<feature type="chain" id="PRO_5038548568" evidence="16">
    <location>
        <begin position="39"/>
        <end position="4614"/>
    </location>
</feature>
<gene>
    <name evidence="22" type="primary">pkd1</name>
    <name evidence="22" type="ORF">G4P62_001343</name>
</gene>
<dbReference type="SUPFAM" id="SSF49299">
    <property type="entry name" value="PKD domain"/>
    <property type="match status" value="11"/>
</dbReference>
<keyword evidence="10" id="KW-0969">Cilium</keyword>
<dbReference type="Pfam" id="PF08016">
    <property type="entry name" value="PKD_channel"/>
    <property type="match status" value="1"/>
</dbReference>
<feature type="transmembrane region" description="Helical" evidence="15">
    <location>
        <begin position="3243"/>
        <end position="3266"/>
    </location>
</feature>
<dbReference type="Pfam" id="PF13855">
    <property type="entry name" value="LRR_8"/>
    <property type="match status" value="1"/>
</dbReference>
<keyword evidence="9 15" id="KW-1133">Transmembrane helix</keyword>
<keyword evidence="7 16" id="KW-0732">Signal</keyword>
<evidence type="ECO:0000256" key="14">
    <source>
        <dbReference type="SAM" id="MobiDB-lite"/>
    </source>
</evidence>
<feature type="signal peptide" evidence="16">
    <location>
        <begin position="1"/>
        <end position="38"/>
    </location>
</feature>
<evidence type="ECO:0000259" key="19">
    <source>
        <dbReference type="PROSITE" id="PS50095"/>
    </source>
</evidence>
<evidence type="ECO:0000256" key="1">
    <source>
        <dbReference type="ARBA" id="ARBA00004138"/>
    </source>
</evidence>
<feature type="transmembrane region" description="Helical" evidence="15">
    <location>
        <begin position="3452"/>
        <end position="3473"/>
    </location>
</feature>
<dbReference type="InterPro" id="IPR032675">
    <property type="entry name" value="LRR_dom_sf"/>
</dbReference>
<dbReference type="PANTHER" id="PTHR46730">
    <property type="entry name" value="POLYCYSTIN-1"/>
    <property type="match status" value="1"/>
</dbReference>
<dbReference type="SMART" id="SM00308">
    <property type="entry name" value="LH2"/>
    <property type="match status" value="1"/>
</dbReference>
<feature type="domain" description="REJ" evidence="20">
    <location>
        <begin position="2249"/>
        <end position="2992"/>
    </location>
</feature>
<evidence type="ECO:0000256" key="10">
    <source>
        <dbReference type="ARBA" id="ARBA00023069"/>
    </source>
</evidence>
<proteinExistence type="inferred from homology"/>
<dbReference type="SUPFAM" id="SSF52058">
    <property type="entry name" value="L domain-like"/>
    <property type="match status" value="1"/>
</dbReference>
<feature type="transmembrane region" description="Helical" evidence="15">
    <location>
        <begin position="4250"/>
        <end position="4273"/>
    </location>
</feature>
<feature type="compositionally biased region" description="Basic and acidic residues" evidence="14">
    <location>
        <begin position="4569"/>
        <end position="4579"/>
    </location>
</feature>
<dbReference type="PANTHER" id="PTHR46730:SF3">
    <property type="entry name" value="POLYCYSTIN-1"/>
    <property type="match status" value="1"/>
</dbReference>
<feature type="region of interest" description="Disordered" evidence="14">
    <location>
        <begin position="3600"/>
        <end position="3619"/>
    </location>
</feature>
<feature type="region of interest" description="Disordered" evidence="14">
    <location>
        <begin position="4448"/>
        <end position="4614"/>
    </location>
</feature>
<dbReference type="InterPro" id="IPR000601">
    <property type="entry name" value="PKD_dom"/>
</dbReference>
<dbReference type="PROSITE" id="PS50093">
    <property type="entry name" value="PKD"/>
    <property type="match status" value="10"/>
</dbReference>
<evidence type="ECO:0000256" key="4">
    <source>
        <dbReference type="ARBA" id="ARBA00022475"/>
    </source>
</evidence>
<evidence type="ECO:0000259" key="17">
    <source>
        <dbReference type="PROSITE" id="PS50041"/>
    </source>
</evidence>
<dbReference type="InterPro" id="IPR013122">
    <property type="entry name" value="PKD1_2_channel"/>
</dbReference>
<feature type="transmembrane region" description="Helical" evidence="15">
    <location>
        <begin position="4145"/>
        <end position="4161"/>
    </location>
</feature>
<dbReference type="Gene3D" id="3.10.100.10">
    <property type="entry name" value="Mannose-Binding Protein A, subunit A"/>
    <property type="match status" value="1"/>
</dbReference>
<dbReference type="PRINTS" id="PR00500">
    <property type="entry name" value="POLYCYSTIN1"/>
</dbReference>
<dbReference type="SMART" id="SM00369">
    <property type="entry name" value="LRR_TYP"/>
    <property type="match status" value="2"/>
</dbReference>
<dbReference type="InterPro" id="IPR003591">
    <property type="entry name" value="Leu-rich_rpt_typical-subtyp"/>
</dbReference>
<dbReference type="InterPro" id="IPR001611">
    <property type="entry name" value="Leu-rich_rpt"/>
</dbReference>
<feature type="transmembrane region" description="Helical" evidence="15">
    <location>
        <begin position="3493"/>
        <end position="3515"/>
    </location>
</feature>
<evidence type="ECO:0000259" key="20">
    <source>
        <dbReference type="PROSITE" id="PS51111"/>
    </source>
</evidence>
<evidence type="ECO:0000256" key="6">
    <source>
        <dbReference type="ARBA" id="ARBA00022692"/>
    </source>
</evidence>
<dbReference type="SMART" id="SM00089">
    <property type="entry name" value="PKD"/>
    <property type="match status" value="13"/>
</dbReference>
<keyword evidence="5" id="KW-0433">Leucine-rich repeat</keyword>
<feature type="transmembrane region" description="Helical" evidence="15">
    <location>
        <begin position="3763"/>
        <end position="3780"/>
    </location>
</feature>
<dbReference type="InterPro" id="IPR022409">
    <property type="entry name" value="PKD/Chitinase_dom"/>
</dbReference>
<dbReference type="InterPro" id="IPR001304">
    <property type="entry name" value="C-type_lectin-like"/>
</dbReference>
<evidence type="ECO:0000256" key="5">
    <source>
        <dbReference type="ARBA" id="ARBA00022614"/>
    </source>
</evidence>
<feature type="domain" description="PKD" evidence="18">
    <location>
        <begin position="1992"/>
        <end position="2079"/>
    </location>
</feature>
<dbReference type="CDD" id="cd00146">
    <property type="entry name" value="PKD"/>
    <property type="match status" value="10"/>
</dbReference>
<feature type="domain" description="PKD" evidence="18">
    <location>
        <begin position="1667"/>
        <end position="1727"/>
    </location>
</feature>
<dbReference type="KEGG" id="nfu:107390276"/>
<dbReference type="CTD" id="100149562"/>
<evidence type="ECO:0000259" key="21">
    <source>
        <dbReference type="PROSITE" id="PS51212"/>
    </source>
</evidence>
<feature type="region of interest" description="Disordered" evidence="14">
    <location>
        <begin position="3553"/>
        <end position="3591"/>
    </location>
</feature>
<dbReference type="InterPro" id="IPR016186">
    <property type="entry name" value="C-type_lectin-like/link_sf"/>
</dbReference>
<feature type="region of interest" description="Disordered" evidence="14">
    <location>
        <begin position="4325"/>
        <end position="4363"/>
    </location>
</feature>
<keyword evidence="11 15" id="KW-0472">Membrane</keyword>
<dbReference type="InterPro" id="IPR001024">
    <property type="entry name" value="PLAT/LH2_dom"/>
</dbReference>
<feature type="compositionally biased region" description="Low complexity" evidence="14">
    <location>
        <begin position="2869"/>
        <end position="2882"/>
    </location>
</feature>
<feature type="transmembrane region" description="Helical" evidence="15">
    <location>
        <begin position="4089"/>
        <end position="4112"/>
    </location>
</feature>
<evidence type="ECO:0000256" key="13">
    <source>
        <dbReference type="PROSITE-ProRule" id="PRU00152"/>
    </source>
</evidence>
<dbReference type="InterPro" id="IPR002889">
    <property type="entry name" value="WSC_carb-bd"/>
</dbReference>
<dbReference type="InterPro" id="IPR006228">
    <property type="entry name" value="Polycystin_cat"/>
</dbReference>
<dbReference type="Gene3D" id="3.80.10.10">
    <property type="entry name" value="Ribonuclease Inhibitor"/>
    <property type="match status" value="1"/>
</dbReference>
<dbReference type="GO" id="GO:0005929">
    <property type="term" value="C:cilium"/>
    <property type="evidence" value="ECO:0007669"/>
    <property type="project" value="UniProtKB-SubCell"/>
</dbReference>
<dbReference type="GO" id="GO:0006816">
    <property type="term" value="P:calcium ion transport"/>
    <property type="evidence" value="ECO:0007669"/>
    <property type="project" value="TreeGrafter"/>
</dbReference>
<dbReference type="GO" id="GO:0005261">
    <property type="term" value="F:monoatomic cation channel activity"/>
    <property type="evidence" value="ECO:0007669"/>
    <property type="project" value="TreeGrafter"/>
</dbReference>
<evidence type="ECO:0000256" key="11">
    <source>
        <dbReference type="ARBA" id="ARBA00023136"/>
    </source>
</evidence>
<dbReference type="GO" id="GO:0005886">
    <property type="term" value="C:plasma membrane"/>
    <property type="evidence" value="ECO:0007669"/>
    <property type="project" value="UniProtKB-SubCell"/>
</dbReference>
<reference evidence="22" key="1">
    <citation type="submission" date="2020-03" db="EMBL/GenBank/DDBJ databases">
        <title>Intra-Species Differences in Population Size shape Life History and Genome Evolution.</title>
        <authorList>
            <person name="Willemsen D."/>
            <person name="Cui R."/>
            <person name="Valenzano D.R."/>
        </authorList>
    </citation>
    <scope>NUCLEOTIDE SEQUENCE</scope>
    <source>
        <strain evidence="22">GRZ</strain>
        <tissue evidence="22">Whole</tissue>
    </source>
</reference>
<dbReference type="PROSITE" id="PS51212">
    <property type="entry name" value="WSC"/>
    <property type="match status" value="1"/>
</dbReference>
<organism evidence="22 23">
    <name type="scientific">Nothobranchius furzeri</name>
    <name type="common">Turquoise killifish</name>
    <dbReference type="NCBI Taxonomy" id="105023"/>
    <lineage>
        <taxon>Eukaryota</taxon>
        <taxon>Metazoa</taxon>
        <taxon>Chordata</taxon>
        <taxon>Craniata</taxon>
        <taxon>Vertebrata</taxon>
        <taxon>Euteleostomi</taxon>
        <taxon>Actinopterygii</taxon>
        <taxon>Neopterygii</taxon>
        <taxon>Teleostei</taxon>
        <taxon>Neoteleostei</taxon>
        <taxon>Acanthomorphata</taxon>
        <taxon>Ovalentaria</taxon>
        <taxon>Atherinomorphae</taxon>
        <taxon>Cyprinodontiformes</taxon>
        <taxon>Nothobranchiidae</taxon>
        <taxon>Nothobranchius</taxon>
    </lineage>
</organism>
<evidence type="ECO:0000313" key="22">
    <source>
        <dbReference type="EMBL" id="KAF7223721.1"/>
    </source>
</evidence>
<dbReference type="Gene3D" id="2.60.40.10">
    <property type="entry name" value="Immunoglobulins"/>
    <property type="match status" value="9"/>
</dbReference>
<feature type="region of interest" description="Disordered" evidence="14">
    <location>
        <begin position="2869"/>
        <end position="2895"/>
    </location>
</feature>
<evidence type="ECO:0000259" key="18">
    <source>
        <dbReference type="PROSITE" id="PS50093"/>
    </source>
</evidence>
<dbReference type="Pfam" id="PF02010">
    <property type="entry name" value="REJ"/>
    <property type="match status" value="1"/>
</dbReference>
<evidence type="ECO:0000256" key="2">
    <source>
        <dbReference type="ARBA" id="ARBA00004651"/>
    </source>
</evidence>
<dbReference type="Pfam" id="PF20519">
    <property type="entry name" value="Polycystin_dom"/>
    <property type="match status" value="1"/>
</dbReference>
<dbReference type="SMART" id="SM00303">
    <property type="entry name" value="GPS"/>
    <property type="match status" value="1"/>
</dbReference>
<name>A0A9D3BWA6_NOTFU</name>
<dbReference type="Pfam" id="PF01477">
    <property type="entry name" value="PLAT"/>
    <property type="match status" value="1"/>
</dbReference>
<dbReference type="PROSITE" id="PS50041">
    <property type="entry name" value="C_TYPE_LECTIN_2"/>
    <property type="match status" value="1"/>
</dbReference>
<feature type="domain" description="PKD" evidence="18">
    <location>
        <begin position="1469"/>
        <end position="1557"/>
    </location>
</feature>
<dbReference type="GeneID" id="107390276"/>
<feature type="transmembrane region" description="Helical" evidence="15">
    <location>
        <begin position="3734"/>
        <end position="3757"/>
    </location>
</feature>
<feature type="compositionally biased region" description="Polar residues" evidence="14">
    <location>
        <begin position="4501"/>
        <end position="4512"/>
    </location>
</feature>
<evidence type="ECO:0000256" key="3">
    <source>
        <dbReference type="ARBA" id="ARBA00007200"/>
    </source>
</evidence>
<dbReference type="Pfam" id="PF00059">
    <property type="entry name" value="Lectin_C"/>
    <property type="match status" value="1"/>
</dbReference>
<feature type="domain" description="PKD" evidence="18">
    <location>
        <begin position="1395"/>
        <end position="1454"/>
    </location>
</feature>
<dbReference type="Proteomes" id="UP000822369">
    <property type="component" value="Chromosome 4"/>
</dbReference>
<dbReference type="PROSITE" id="PS50095">
    <property type="entry name" value="PLAT"/>
    <property type="match status" value="1"/>
</dbReference>
<feature type="domain" description="PKD" evidence="18">
    <location>
        <begin position="2191"/>
        <end position="2246"/>
    </location>
</feature>
<feature type="transmembrane region" description="Helical" evidence="15">
    <location>
        <begin position="4182"/>
        <end position="4201"/>
    </location>
</feature>
<dbReference type="InterPro" id="IPR016187">
    <property type="entry name" value="CTDL_fold"/>
</dbReference>
<accession>A0A9D3BWA6</accession>
<dbReference type="InterPro" id="IPR035986">
    <property type="entry name" value="PKD_dom_sf"/>
</dbReference>
<feature type="compositionally biased region" description="Basic and acidic residues" evidence="14">
    <location>
        <begin position="4471"/>
        <end position="4485"/>
    </location>
</feature>
<keyword evidence="6 15" id="KW-0812">Transmembrane</keyword>
<comment type="similarity">
    <text evidence="3">Belongs to the polycystin family.</text>
</comment>
<dbReference type="InterPro" id="IPR002859">
    <property type="entry name" value="PKD/REJ-like"/>
</dbReference>
<comment type="caution">
    <text evidence="13">Lacks conserved residue(s) required for the propagation of feature annotation.</text>
</comment>
<dbReference type="EMBL" id="JAAVVJ010000004">
    <property type="protein sequence ID" value="KAF7223721.1"/>
    <property type="molecule type" value="Genomic_DNA"/>
</dbReference>
<evidence type="ECO:0000256" key="16">
    <source>
        <dbReference type="SAM" id="SignalP"/>
    </source>
</evidence>
<dbReference type="Gene3D" id="2.60.60.20">
    <property type="entry name" value="PLAT/LH2 domain"/>
    <property type="match status" value="1"/>
</dbReference>
<dbReference type="FunFam" id="2.60.60.20:FF:000012">
    <property type="entry name" value="polycystin-1 isoform X2"/>
    <property type="match status" value="1"/>
</dbReference>
<feature type="transmembrane region" description="Helical" evidence="15">
    <location>
        <begin position="3847"/>
        <end position="3866"/>
    </location>
</feature>
<sequence>MPCRNGLTLSNQKHGVCVLRLSLFPGLLVALCCLEVWGSGNGPGGRSCGPCPVNCSCASAGPQQLCVVNCSNIGLERAPAAVDFPLTVSVLDLSKNHISSLDTSLLDRLSGLRELYLQGNRINVLPRGVFCRGPLSVLDLSNNQITTIEERICDNLCNLTQIDLSSNPFECDCKLFRLVRCLQKKGVQVRRPHAMLCNHPPELHKQPLLNDSLLTCGPSYAACLEDSTIGGGGRSELVIFTSSNPGNFTREQCNSVCFGLSHLYGGLGDRHECLCSTNNEPNFISGSQCSAACTNRHVMTECGWTLARDVFAVEFSVSLRPLLLQRFFHSVHDPIAFSANSSVTHVMQSWDFGDLSSRVNSTVAGITINTKHKYGLPGHYGVSLMAWAGHKEVSAHTQVTVTLPPKLELRCPQIAVANKSLEVQLVSWGGIGLDVKWTITKDGVQVAKASPRCPEDGVRHNETSSCFEIVPEELSWTDARQQCLNRGGDLAILRSDSLRNVLANKVTQERGVWLGLSDVDVPGKLRWVNGSEAQEGEEGLRPRTAISPGNLCVSFDQHRQTSSHLCDAKRAYICQYIPQMRVPDAGVYTLGLPVFQTHNPLHRVSSATLTAPQTSSRGVEVLLFPALSFVQAGRLSSLEFITQDLGSEVHVRFQIYRPRCRFSDRRLLLPSCGGPVCSPVAVCVPNLRATGDPPSCPPLEQWCPFQRRCLALSSPCHPSSCPNCTHGHFLPPWTGRPRYILQNEVFFTLPAGPAAHVQMQDQLEDILVSRGDVIALQHDGGPSSLLRCQSSPQSLWRQPVFALNLSMWFWINTRHPADFPADPSPKPELDLETLVENREGNWVEEELCQIRVLYVGHNTTQLQGAQLSAGLPQPGLYSLLVSSTEPSYPSSASCPLEVVPPLGLTILHPLLKNGSLYLQPNNTQLLLRVQSRNETRVSRRGDVHSAIFQAKCPPEFLSTLCQPGQSFRSEVEVSEPSLYAMLDLNLRAEEQRGPVQVELEAHSTVTEDHLVVVVHLEEPLRGLVVQPHPANRVLMDSVVSYTASVRQGSSPTFKWTVDDKPHFTYYNAVFNVIYQHAAIYKLTVTATNHVSSITEHYNVTVDRLQPMSNLTVKGVPDVVPQGSNQTLTTSVLMDLSVPATFRWSFGDGGYEEFEFKPPYSPSLLCPDAPNQILLSKNITYIYSQPGIYTALVSVSNRYSNISQSINMSVYSILTHVDIQTEPPLLLAAKSAEFEAHPLPSPYGIHYDWNFGDSTPIQHGRRVAHTFAHCGNFSVCVSVNNTISHTKVCAERFVYEEIEHLTANSSSPTELHSPTTVWAHLGSGNNITWTFSMGDGTIYNTPDPKVSHSYTKEGNYTVNVTAINAVSSGWTILPVHVFVFQVIKMEPSGCVQEKTSVNFQAWVSGNASLHLYEWSFGDGSPNETHQGNPKVSHTYRSSGKYHLSLLLSSGVNRATKANFFNWVCVQPALTNISFIPEKSHYAVGEEVQFKVTAEPDFNYSYRWDFGREEGLVLTHGSGNSLTTYKKPGHYVVTVQVSNNISEGSRRAGIDVLMPIGPVFIHHNGTKHNNLTLGVPYVFMTSSLASDVSYIWNFGDGKSLTGQNVLHTYNFSGNYNITLTATNTVSQNETALQVSVLTPIRGLRLKFNVSSINVPVNTTVHFEALKDEGDNVRYSWIVCDHCTSIPSTHTMHYTFRSVGTFNIIVTAENNIGTAQANTFMFVLRELEGLQILAEEIKGCGSAGLENWCYPTNQSLHLQAGLKEGTNMTFTWSIVRDLDPLSSFNATGKTVKLNFSKSGPCDVFLRVANLLGQLLVNRTIQFVEPAGGVDLLISNNPVAVGVPTNLTALVLQGTGLQYQWSIEGLSQSWNEPWLNKIFTSPGLKQVSLKVFNEVSSGSSATVVCVQEVITGLSFSATNVTGHSYVATGVNVSLQGEVQMGTNVTWTWQIEGKTHTGRQTFHKFEEPNSIVITLNATNDVSAQVVSREFHVQDPIQWLELKASKKLAAVNEKVEFTILMKGGTDVNLILSISGGVTFNTQPNKTYTHIFSRVGSYMVNLTAHNQVSFKTRQLHVVVMEPVSGLSIQGIRPAIPVGEPQLFVANILTGNCVTFLWTISLNQHQWSSIVGKEVTRTPEDPGWLTIFLSAVNSLHNQNITKRIQVQNRLESANLSAEPCDTLVNKTVTLTASITPRSNPVACMWDFGDDTTQVYTNTTTVGYKYRHPGDYMVKVNCSNLVSMVSSEVKVIISVLECEEPEVNMAQTRLAIWRSQSTLVEASVDLKGCIRYGAQYLWQIMRDDSFASGSEPCRFSPARAVRLPPEVDVQRLQLLLPKMSLAAGNYSLKFSLSYEGVPLKKDACLQLSVMAAKLMPIIEGGTRRVWSRTQDLQLSAEQSYDPNMDPESQSLLHYHWECQSTSKGPEHCSSLNFGLGSSGPVLGISGSELEAGVEYTFKLTISKDSMTPESTTQTVIVHGGHIPMVYLECVSCKAQSIYEVSQNSYVFLRGTCTNCQGFHRGRWSAMTLNNETLVLDSSSITTESDSMNLVLRQGVLSKNESYIFTLHVIDSSLDGEGAASITLYHNTPPEGGECHLTGAVEVGALSMDGAGDSWRIRTLLDRVHFNCSGYSDLGVSETPFLYSLLVTRCREEYCEDFCVYKGSSPEHSAFLPPGFSSARHRVAVSITVEDHQGATSLALNKTIEVLLPDFPPEYSSLPHWLSELTDTKLKKLLEQGDSQRVRELSLALITVLNEYEQARETSPVSREERSYRVKVRSNITRALTALDLKTVSDIQQTSAALAQCTAVSREFICEECQNSTLNKLESMLEILQTDTKQGTVTPTEIADNILNIMGDLIHQVSQSASHLNFQLPYVDSPSSSSTTTSSSSSSSVEHGNLLLDTPPSSLEPHPLRVAAKAYSLSSVLMLILMHARVLNEEPLVLRGAEIAATGKLADPQSLLCYHGNNSPECQRFSIPHAFNKSLGKAAAGSGIMQLLFQVESNPFPFNYVSNYAVSTEVASMEFRTENGTQIPISGLDDSIAITVAINNGSSAEAGADSSGAGRVPASGAVNISHCDSVIVRVRAGNSNRHAGLFVQLNFTSLEEKSESYERGRIDVEPYITAYLHSHEKPNEFNCTQRKHITLSMTRGQDHKKYTFFLSPESYDTTLDYFINVSTPCSPDSGQGVCLEVGVYTSLCQYFSESEKQWRTDGMVPLAETNSSRAVCRTRHLTVFAAGLFVPTNAISFTMPERSGAPSLIVLLVCIMGLLSYIVAAAILNKLDQLDLRRAAVVPLCGQSGIFKYEIQVKTGWNRGAGTTAHVGISLYGRESRSGHRHLDSKGAFTRNALDIFQISTNTSLGNVWKIRIWHDNKGLSPAWMLQYVLVKDMQTDSSYYFLVEEWLSVDNEKTGRRVEIEVEAAEETTLCQLPRLLRCELQRALCESHMWLSLCERPPRSPFTRLQRATCCAVLLQLFLLANTLWYSIVTDRRYSARAVSRFSSLNGETVAAGVVSCLVVYPLYLLVFTILRMSRSKSVTVKQVPPQVDQESVEIDDFLDNSTGGSSFLSFNGETNSEKTNMDLPSSSFRSEDSLDMEDEEDTDDRDWPELLSDESIVGGAGHGAGMPKLKRRQGSRHLGVEMTFGPDEEEREEGADQHHKHFSSSADEDLIKHILTDGQNLFPQPDESEMVDLSSIFGDKTEVILLQKLSEPDPLESVRRDPPKTAFTANTVVTDVCRPRRFPPWCGQAALWGSWVGIALSSCVSIWAGRAFSEKVSMMWLISCFASFLCSCLLLEPIKVVCEALYFAVCVRRLRPEDQDMLVEGSRVEQVVQRITRVRPPQGFALSRARQQARKVHMLHAMLKNFLVYVFFLLVVLLLNYSDSAKDTHCLRLRTQLQQTLLTPEYRTISSRDDVLTWMNGSLLPLLLNDSLLLRDTGSVLLGSVRIRQTRDKQGDFSPGSNFVTTQTKDAVSGAVGAAWVWRLDLMENDSRDAVHLFNGSLEEASSCLWRLQQLHWLDPRTRSVAVEFSLYNINTNLLSVFSFLFDFPVSERAQSSLELTVLTLWPLTGLDLQLLLTMVLLGLVLYFLVQGVLAFLRWGYRYLLSVWTLMGICKLSLAVCVCGLHLSRSVMAKQQWESFLKHPRGAFTDFHPLSKLSETYTVMSALLLFILVLKASHQLRFLREWAVFGRALRRSAWELLVAAAALLLLLLAYSHTGHLLFHSVLDGYGSVASACRSLLGAGGRGPLSWHPAVMMTGPSSTFSLLAFHASFAMIRLVFLWLVVSVLLRNYRRARAELYRPAVDLQDYEMVELFVRRLKMWMGLSRTKEFRHKVRFEGMELPPSRSSSTSDRKSLCLPQLDSPDSPPTPDSVDAGSEALWRPASSSPCSLTEAPGLSIGLGLGLGFSPGMMVGGGTWREWVETEAPLGKLLPMLDALLQQLDRVTMATEDVYHMECRLERAQRKMRHKGRDNSQEGRGRARQRGAGVEKDLKEELSGTEKHNRKGKRAERTLKEFGSSSTNAKTTSVAEPVHLKPRPSSDHTPPPRPSVKPVTDKPPTDPPSISSPPSSKTPTPNPHGPTPIPRDWDPPTERETLPSSSLFNHPAHTTTIPTRKRKRKPPPLKNKVHPT</sequence>
<dbReference type="InterPro" id="IPR000483">
    <property type="entry name" value="Cys-rich_flank_reg_C"/>
</dbReference>
<dbReference type="PROSITE" id="PS51450">
    <property type="entry name" value="LRR"/>
    <property type="match status" value="1"/>
</dbReference>
<dbReference type="InterPro" id="IPR036392">
    <property type="entry name" value="PLAT/LH2_dom_sf"/>
</dbReference>
<protein>
    <submittedName>
        <fullName evidence="22">Transcript variant X1</fullName>
    </submittedName>
</protein>
<evidence type="ECO:0000256" key="9">
    <source>
        <dbReference type="ARBA" id="ARBA00022989"/>
    </source>
</evidence>
<keyword evidence="8" id="KW-0677">Repeat</keyword>
<dbReference type="InterPro" id="IPR000434">
    <property type="entry name" value="PC1"/>
</dbReference>
<feature type="domain" description="C-type lectin" evidence="17">
    <location>
        <begin position="462"/>
        <end position="575"/>
    </location>
</feature>
<feature type="transmembrane region" description="Helical" evidence="15">
    <location>
        <begin position="4060"/>
        <end position="4082"/>
    </location>
</feature>
<comment type="caution">
    <text evidence="22">The sequence shown here is derived from an EMBL/GenBank/DDBJ whole genome shotgun (WGS) entry which is preliminary data.</text>
</comment>
<dbReference type="FunFam" id="2.60.40.10:FF:002088">
    <property type="entry name" value="Polycystic kidney disease 1a"/>
    <property type="match status" value="1"/>
</dbReference>
<evidence type="ECO:0000256" key="15">
    <source>
        <dbReference type="SAM" id="Phobius"/>
    </source>
</evidence>
<dbReference type="InterPro" id="IPR014010">
    <property type="entry name" value="REJ_dom"/>
</dbReference>
<dbReference type="SMART" id="SM00321">
    <property type="entry name" value="WSC"/>
    <property type="match status" value="1"/>
</dbReference>
<feature type="domain" description="PKD" evidence="18">
    <location>
        <begin position="1138"/>
        <end position="1209"/>
    </location>
</feature>
<feature type="domain" description="PLAT" evidence="19">
    <location>
        <begin position="3289"/>
        <end position="3404"/>
    </location>
</feature>
<dbReference type="InterPro" id="IPR046791">
    <property type="entry name" value="Polycystin_dom"/>
</dbReference>
<feature type="compositionally biased region" description="Basic residues" evidence="14">
    <location>
        <begin position="4597"/>
        <end position="4614"/>
    </location>
</feature>
<feature type="compositionally biased region" description="Acidic residues" evidence="14">
    <location>
        <begin position="3578"/>
        <end position="3591"/>
    </location>
</feature>
<dbReference type="Pfam" id="PF00801">
    <property type="entry name" value="PKD"/>
    <property type="match status" value="11"/>
</dbReference>
<feature type="domain" description="WSC" evidence="21">
    <location>
        <begin position="217"/>
        <end position="314"/>
    </location>
</feature>
<evidence type="ECO:0000256" key="7">
    <source>
        <dbReference type="ARBA" id="ARBA00022729"/>
    </source>
</evidence>
<dbReference type="SMART" id="SM00034">
    <property type="entry name" value="CLECT"/>
    <property type="match status" value="1"/>
</dbReference>
<feature type="domain" description="PKD" evidence="18">
    <location>
        <begin position="1227"/>
        <end position="1285"/>
    </location>
</feature>
<dbReference type="PROSITE" id="PS51111">
    <property type="entry name" value="REJ"/>
    <property type="match status" value="1"/>
</dbReference>
<feature type="domain" description="PKD" evidence="18">
    <location>
        <begin position="1321"/>
        <end position="1367"/>
    </location>
</feature>
<dbReference type="SMART" id="SM00082">
    <property type="entry name" value="LRRCT"/>
    <property type="match status" value="1"/>
</dbReference>
<keyword evidence="4" id="KW-1003">Cell membrane</keyword>
<dbReference type="OrthoDB" id="6022660at2759"/>
<feature type="compositionally biased region" description="Low complexity" evidence="14">
    <location>
        <begin position="4329"/>
        <end position="4348"/>
    </location>
</feature>
<evidence type="ECO:0000313" key="23">
    <source>
        <dbReference type="Proteomes" id="UP000822369"/>
    </source>
</evidence>
<dbReference type="SUPFAM" id="SSF49723">
    <property type="entry name" value="Lipase/lipooxygenase domain (PLAT/LH2 domain)"/>
    <property type="match status" value="1"/>
</dbReference>
<dbReference type="SUPFAM" id="SSF56436">
    <property type="entry name" value="C-type lectin-like"/>
    <property type="match status" value="1"/>
</dbReference>
<dbReference type="NCBIfam" id="TIGR00864">
    <property type="entry name" value="PCC"/>
    <property type="match status" value="1"/>
</dbReference>
<evidence type="ECO:0000256" key="8">
    <source>
        <dbReference type="ARBA" id="ARBA00022737"/>
    </source>
</evidence>